<dbReference type="GO" id="GO:0016758">
    <property type="term" value="F:hexosyltransferase activity"/>
    <property type="evidence" value="ECO:0007669"/>
    <property type="project" value="TreeGrafter"/>
</dbReference>
<dbReference type="Pfam" id="PF13579">
    <property type="entry name" value="Glyco_trans_4_4"/>
    <property type="match status" value="1"/>
</dbReference>
<evidence type="ECO:0000259" key="1">
    <source>
        <dbReference type="Pfam" id="PF00534"/>
    </source>
</evidence>
<sequence>MRILLLSLYFPPDLSAGSFRMGPLVNALNERLGPEDQLDVVTAKPTRYGSYSKEAADEERIGGARVRRITLPKHQSGFIDQAKTFIAFAREVLRLTSDTRYDLVISTSSRLMTAALGAYIAQRDGARLCLDIRDIFVDTIGDVLPRKLAFVAVPFFDLVEKWTIRRANLVTLVSRGFSSYFERRYPQTTFRYLTNGIDREFIDRVGTFGKDHEGGQPIRLLYAGNMGAGQGLHRIVPGLAEGLGDGYEIILVGDGGTRPALEAEIAARGLSNVELRKPVGRDDLLDLYRAADVLFLHLNDYDAFKKVLPSKLFEYGATEKPILAGIGGHAAEFARSEIPNLGLFAPCDVDGALRAFRSLDTGQTDRSAFIAKYDRAAISGQLADAFLSVMPERSSLTDP</sequence>
<accession>A0A2R8A812</accession>
<evidence type="ECO:0000313" key="3">
    <source>
        <dbReference type="EMBL" id="SPF28160.1"/>
    </source>
</evidence>
<dbReference type="InterPro" id="IPR001296">
    <property type="entry name" value="Glyco_trans_1"/>
</dbReference>
<proteinExistence type="predicted"/>
<feature type="domain" description="Glycosyltransferase subfamily 4-like N-terminal" evidence="2">
    <location>
        <begin position="37"/>
        <end position="186"/>
    </location>
</feature>
<dbReference type="Pfam" id="PF00534">
    <property type="entry name" value="Glycos_transf_1"/>
    <property type="match status" value="1"/>
</dbReference>
<evidence type="ECO:0000259" key="2">
    <source>
        <dbReference type="Pfam" id="PF13579"/>
    </source>
</evidence>
<dbReference type="SUPFAM" id="SSF53756">
    <property type="entry name" value="UDP-Glycosyltransferase/glycogen phosphorylase"/>
    <property type="match status" value="1"/>
</dbReference>
<dbReference type="RefSeq" id="WP_108780890.1">
    <property type="nucleotide sequence ID" value="NZ_OMKW01000001.1"/>
</dbReference>
<organism evidence="3 4">
    <name type="scientific">Pontivivens insulae</name>
    <dbReference type="NCBI Taxonomy" id="1639689"/>
    <lineage>
        <taxon>Bacteria</taxon>
        <taxon>Pseudomonadati</taxon>
        <taxon>Pseudomonadota</taxon>
        <taxon>Alphaproteobacteria</taxon>
        <taxon>Rhodobacterales</taxon>
        <taxon>Paracoccaceae</taxon>
        <taxon>Pontivivens</taxon>
    </lineage>
</organism>
<dbReference type="PANTHER" id="PTHR45947:SF3">
    <property type="entry name" value="SULFOQUINOVOSYL TRANSFERASE SQD2"/>
    <property type="match status" value="1"/>
</dbReference>
<reference evidence="3 4" key="1">
    <citation type="submission" date="2018-03" db="EMBL/GenBank/DDBJ databases">
        <authorList>
            <person name="Keele B.F."/>
        </authorList>
    </citation>
    <scope>NUCLEOTIDE SEQUENCE [LARGE SCALE GENOMIC DNA]</scope>
    <source>
        <strain evidence="3 4">CeCT 8812</strain>
    </source>
</reference>
<keyword evidence="4" id="KW-1185">Reference proteome</keyword>
<evidence type="ECO:0000313" key="4">
    <source>
        <dbReference type="Proteomes" id="UP000244932"/>
    </source>
</evidence>
<name>A0A2R8A812_9RHOB</name>
<feature type="domain" description="Glycosyl transferase family 1" evidence="1">
    <location>
        <begin position="217"/>
        <end position="369"/>
    </location>
</feature>
<gene>
    <name evidence="3" type="ORF">POI8812_00458</name>
</gene>
<dbReference type="EMBL" id="OMKW01000001">
    <property type="protein sequence ID" value="SPF28160.1"/>
    <property type="molecule type" value="Genomic_DNA"/>
</dbReference>
<dbReference type="InterPro" id="IPR028098">
    <property type="entry name" value="Glyco_trans_4-like_N"/>
</dbReference>
<dbReference type="Proteomes" id="UP000244932">
    <property type="component" value="Unassembled WGS sequence"/>
</dbReference>
<dbReference type="PANTHER" id="PTHR45947">
    <property type="entry name" value="SULFOQUINOVOSYL TRANSFERASE SQD2"/>
    <property type="match status" value="1"/>
</dbReference>
<dbReference type="Gene3D" id="3.40.50.2000">
    <property type="entry name" value="Glycogen Phosphorylase B"/>
    <property type="match status" value="2"/>
</dbReference>
<dbReference type="AlphaFoldDB" id="A0A2R8A812"/>
<protein>
    <submittedName>
        <fullName evidence="3">Uncharacterized protein</fullName>
    </submittedName>
</protein>
<dbReference type="CDD" id="cd03794">
    <property type="entry name" value="GT4_WbuB-like"/>
    <property type="match status" value="1"/>
</dbReference>
<dbReference type="InterPro" id="IPR050194">
    <property type="entry name" value="Glycosyltransferase_grp1"/>
</dbReference>
<dbReference type="OrthoDB" id="185319at2"/>